<comment type="pathway">
    <text evidence="1 7">Cell wall biogenesis; peptidoglycan biosynthesis.</text>
</comment>
<dbReference type="CDD" id="cd16913">
    <property type="entry name" value="YkuD_like"/>
    <property type="match status" value="1"/>
</dbReference>
<evidence type="ECO:0000256" key="8">
    <source>
        <dbReference type="SAM" id="MobiDB-lite"/>
    </source>
</evidence>
<dbReference type="InterPro" id="IPR052905">
    <property type="entry name" value="LD-transpeptidase_YkuD-like"/>
</dbReference>
<keyword evidence="5 7" id="KW-0573">Peptidoglycan synthesis</keyword>
<dbReference type="InterPro" id="IPR005490">
    <property type="entry name" value="LD_TPept_cat_dom"/>
</dbReference>
<dbReference type="GO" id="GO:0004180">
    <property type="term" value="F:carboxypeptidase activity"/>
    <property type="evidence" value="ECO:0007669"/>
    <property type="project" value="UniProtKB-ARBA"/>
</dbReference>
<keyword evidence="3" id="KW-0808">Transferase</keyword>
<dbReference type="Gene3D" id="2.40.440.10">
    <property type="entry name" value="L,D-transpeptidase catalytic domain-like"/>
    <property type="match status" value="1"/>
</dbReference>
<dbReference type="EMBL" id="PDTV01000004">
    <property type="protein sequence ID" value="PIE83627.1"/>
    <property type="molecule type" value="Genomic_DNA"/>
</dbReference>
<sequence>MGFIVAMSRQIIFSIWVCVLLGACTFNSVPVIAQNDAVTAASLLQGGGLPLAVQHQRTPPSVQESEASDPAETQAQEEQAAEVAEEPPLLPFCPENVFDLAGQVAIQICQQIRSDPLPTRLKVRGQSLRSLKALVPFYAQRGYQPAWLDSRGQPSPLAEQLLAALDRAGEEGLSKADYSPVQLRALLVDLPADARMLSEYDLIFTDTFLTYGSHLLSGRFLPGKVDPDWTIKPRSRDLGEVLEGALVSGRVVDALLDLAPKNPGYTQLRGLLQQYRQIEKEGGWRTIARGSTLRRGSKGARVQALRARLRASGDLEEEGTTFDKAVTAAVRRFQKRHGLRVNGIVNVSTRKALNMPVAERIRQIELNLERWRWLPDGFGSRYILVNIPNFKMNVFEDGKPVFESKVVVGRKDRQTPTLNADMEYLVLSPKWYVPRSIAVKDKLPKLKRNPHALSRQGIKIYNSAGKQINPSSVNWKSVNAKNFKYYLRQDSGPRNALGGVKFMFPNPHSIYLHDTPSKRLFRRSQRTFSSGCVRVSRPLELAEYLLKDNRRWNRRKIKAAFKARKQQVVHLQEGLPVYLLYWTVWIDSDGVANFRKDIYKRDKPLLRAMRKIHRSGV</sequence>
<accession>A0A2G6PGE6</accession>
<dbReference type="Gene3D" id="1.10.101.10">
    <property type="entry name" value="PGBD-like superfamily/PGBD"/>
    <property type="match status" value="1"/>
</dbReference>
<dbReference type="Proteomes" id="UP000229278">
    <property type="component" value="Unassembled WGS sequence"/>
</dbReference>
<dbReference type="InterPro" id="IPR036366">
    <property type="entry name" value="PGBDSf"/>
</dbReference>
<dbReference type="InterPro" id="IPR045380">
    <property type="entry name" value="LD_TPept_scaffold_dom"/>
</dbReference>
<feature type="active site" description="Nucleophile" evidence="7">
    <location>
        <position position="532"/>
    </location>
</feature>
<evidence type="ECO:0000256" key="3">
    <source>
        <dbReference type="ARBA" id="ARBA00022679"/>
    </source>
</evidence>
<dbReference type="Pfam" id="PF03734">
    <property type="entry name" value="YkuD"/>
    <property type="match status" value="1"/>
</dbReference>
<evidence type="ECO:0000259" key="9">
    <source>
        <dbReference type="PROSITE" id="PS52029"/>
    </source>
</evidence>
<evidence type="ECO:0000256" key="2">
    <source>
        <dbReference type="ARBA" id="ARBA00005992"/>
    </source>
</evidence>
<dbReference type="AlphaFoldDB" id="A0A2G6PGE6"/>
<feature type="active site" description="Proton donor/acceptor" evidence="7">
    <location>
        <position position="513"/>
    </location>
</feature>
<dbReference type="GO" id="GO:0008360">
    <property type="term" value="P:regulation of cell shape"/>
    <property type="evidence" value="ECO:0007669"/>
    <property type="project" value="UniProtKB-UniRule"/>
</dbReference>
<evidence type="ECO:0000256" key="6">
    <source>
        <dbReference type="ARBA" id="ARBA00023316"/>
    </source>
</evidence>
<keyword evidence="6 7" id="KW-0961">Cell wall biogenesis/degradation</keyword>
<dbReference type="Pfam" id="PF20142">
    <property type="entry name" value="Scaffold"/>
    <property type="match status" value="1"/>
</dbReference>
<gene>
    <name evidence="10" type="ORF">CSA09_01970</name>
</gene>
<dbReference type="GO" id="GO:0016740">
    <property type="term" value="F:transferase activity"/>
    <property type="evidence" value="ECO:0007669"/>
    <property type="project" value="UniProtKB-KW"/>
</dbReference>
<dbReference type="PANTHER" id="PTHR41533:SF2">
    <property type="entry name" value="BLR7131 PROTEIN"/>
    <property type="match status" value="1"/>
</dbReference>
<keyword evidence="4 7" id="KW-0133">Cell shape</keyword>
<dbReference type="PANTHER" id="PTHR41533">
    <property type="entry name" value="L,D-TRANSPEPTIDASE HI_1667-RELATED"/>
    <property type="match status" value="1"/>
</dbReference>
<proteinExistence type="inferred from homology"/>
<dbReference type="InterPro" id="IPR036365">
    <property type="entry name" value="PGBD-like_sf"/>
</dbReference>
<dbReference type="InterPro" id="IPR038063">
    <property type="entry name" value="Transpep_catalytic_dom"/>
</dbReference>
<comment type="similarity">
    <text evidence="2">Belongs to the YkuD family.</text>
</comment>
<feature type="domain" description="L,D-TPase catalytic" evidence="9">
    <location>
        <begin position="381"/>
        <end position="560"/>
    </location>
</feature>
<evidence type="ECO:0000313" key="11">
    <source>
        <dbReference type="Proteomes" id="UP000229278"/>
    </source>
</evidence>
<dbReference type="PROSITE" id="PS52029">
    <property type="entry name" value="LD_TPASE"/>
    <property type="match status" value="1"/>
</dbReference>
<reference evidence="10 11" key="1">
    <citation type="submission" date="2017-10" db="EMBL/GenBank/DDBJ databases">
        <title>Novel microbial diversity and functional potential in the marine mammal oral microbiome.</title>
        <authorList>
            <person name="Dudek N.K."/>
            <person name="Sun C.L."/>
            <person name="Burstein D."/>
            <person name="Kantor R.S."/>
            <person name="Aliaga Goltsman D.S."/>
            <person name="Bik E.M."/>
            <person name="Thomas B.C."/>
            <person name="Banfield J.F."/>
            <person name="Relman D.A."/>
        </authorList>
    </citation>
    <scope>NUCLEOTIDE SEQUENCE [LARGE SCALE GENOMIC DNA]</scope>
    <source>
        <strain evidence="10">DOLJORAL78_50_517</strain>
    </source>
</reference>
<comment type="caution">
    <text evidence="10">The sequence shown here is derived from an EMBL/GenBank/DDBJ whole genome shotgun (WGS) entry which is preliminary data.</text>
</comment>
<protein>
    <submittedName>
        <fullName evidence="10">Peptidoglycan-binding protein</fullName>
    </submittedName>
</protein>
<dbReference type="GO" id="GO:0009252">
    <property type="term" value="P:peptidoglycan biosynthetic process"/>
    <property type="evidence" value="ECO:0007669"/>
    <property type="project" value="UniProtKB-UniPathway"/>
</dbReference>
<dbReference type="InterPro" id="IPR002477">
    <property type="entry name" value="Peptidoglycan-bd-like"/>
</dbReference>
<name>A0A2G6PGE6_9GAMM</name>
<dbReference type="Pfam" id="PF01471">
    <property type="entry name" value="PG_binding_1"/>
    <property type="match status" value="1"/>
</dbReference>
<feature type="compositionally biased region" description="Polar residues" evidence="8">
    <location>
        <begin position="55"/>
        <end position="65"/>
    </location>
</feature>
<evidence type="ECO:0000256" key="5">
    <source>
        <dbReference type="ARBA" id="ARBA00022984"/>
    </source>
</evidence>
<evidence type="ECO:0000313" key="10">
    <source>
        <dbReference type="EMBL" id="PIE83627.1"/>
    </source>
</evidence>
<evidence type="ECO:0000256" key="1">
    <source>
        <dbReference type="ARBA" id="ARBA00004752"/>
    </source>
</evidence>
<evidence type="ECO:0000256" key="4">
    <source>
        <dbReference type="ARBA" id="ARBA00022960"/>
    </source>
</evidence>
<organism evidence="10 11">
    <name type="scientific">Candidatus Contendibacter odensensis</name>
    <dbReference type="NCBI Taxonomy" id="1400860"/>
    <lineage>
        <taxon>Bacteria</taxon>
        <taxon>Pseudomonadati</taxon>
        <taxon>Pseudomonadota</taxon>
        <taxon>Gammaproteobacteria</taxon>
        <taxon>Candidatus Competibacteraceae</taxon>
        <taxon>Candidatus Contendibacter</taxon>
    </lineage>
</organism>
<evidence type="ECO:0000256" key="7">
    <source>
        <dbReference type="PROSITE-ProRule" id="PRU01373"/>
    </source>
</evidence>
<dbReference type="SUPFAM" id="SSF47090">
    <property type="entry name" value="PGBD-like"/>
    <property type="match status" value="1"/>
</dbReference>
<dbReference type="SUPFAM" id="SSF141523">
    <property type="entry name" value="L,D-transpeptidase catalytic domain-like"/>
    <property type="match status" value="1"/>
</dbReference>
<dbReference type="GO" id="GO:0071555">
    <property type="term" value="P:cell wall organization"/>
    <property type="evidence" value="ECO:0007669"/>
    <property type="project" value="UniProtKB-UniRule"/>
</dbReference>
<feature type="region of interest" description="Disordered" evidence="8">
    <location>
        <begin position="55"/>
        <end position="81"/>
    </location>
</feature>
<dbReference type="UniPathway" id="UPA00219"/>